<evidence type="ECO:0000256" key="5">
    <source>
        <dbReference type="PROSITE-ProRule" id="PRU01240"/>
    </source>
</evidence>
<protein>
    <submittedName>
        <fullName evidence="7">Alkaline serine protease</fullName>
    </submittedName>
</protein>
<accession>A0AAN7BZX9</accession>
<dbReference type="PANTHER" id="PTHR43806:SF11">
    <property type="entry name" value="CEREVISIN-RELATED"/>
    <property type="match status" value="1"/>
</dbReference>
<dbReference type="Pfam" id="PF00082">
    <property type="entry name" value="Peptidase_S8"/>
    <property type="match status" value="1"/>
</dbReference>
<feature type="active site" description="Charge relay system" evidence="5">
    <location>
        <position position="165"/>
    </location>
</feature>
<comment type="caution">
    <text evidence="7">The sequence shown here is derived from an EMBL/GenBank/DDBJ whole genome shotgun (WGS) entry which is preliminary data.</text>
</comment>
<feature type="domain" description="Peptidase S8/S53" evidence="6">
    <location>
        <begin position="121"/>
        <end position="323"/>
    </location>
</feature>
<feature type="active site" description="Charge relay system" evidence="5">
    <location>
        <position position="130"/>
    </location>
</feature>
<dbReference type="AlphaFoldDB" id="A0AAN7BZX9"/>
<dbReference type="InterPro" id="IPR000209">
    <property type="entry name" value="Peptidase_S8/S53_dom"/>
</dbReference>
<feature type="active site" description="Charge relay system" evidence="5">
    <location>
        <position position="322"/>
    </location>
</feature>
<dbReference type="GO" id="GO:0004252">
    <property type="term" value="F:serine-type endopeptidase activity"/>
    <property type="evidence" value="ECO:0007669"/>
    <property type="project" value="UniProtKB-UniRule"/>
</dbReference>
<dbReference type="SUPFAM" id="SSF54897">
    <property type="entry name" value="Protease propeptides/inhibitors"/>
    <property type="match status" value="1"/>
</dbReference>
<dbReference type="PRINTS" id="PR00723">
    <property type="entry name" value="SUBTILISIN"/>
</dbReference>
<dbReference type="SUPFAM" id="SSF52743">
    <property type="entry name" value="Subtilisin-like"/>
    <property type="match status" value="1"/>
</dbReference>
<keyword evidence="2 5" id="KW-0645">Protease</keyword>
<evidence type="ECO:0000256" key="2">
    <source>
        <dbReference type="ARBA" id="ARBA00022670"/>
    </source>
</evidence>
<keyword evidence="4 5" id="KW-0720">Serine protease</keyword>
<reference evidence="7" key="2">
    <citation type="submission" date="2023-05" db="EMBL/GenBank/DDBJ databases">
        <authorList>
            <consortium name="Lawrence Berkeley National Laboratory"/>
            <person name="Steindorff A."/>
            <person name="Hensen N."/>
            <person name="Bonometti L."/>
            <person name="Westerberg I."/>
            <person name="Brannstrom I.O."/>
            <person name="Guillou S."/>
            <person name="Cros-Aarteil S."/>
            <person name="Calhoun S."/>
            <person name="Haridas S."/>
            <person name="Kuo A."/>
            <person name="Mondo S."/>
            <person name="Pangilinan J."/>
            <person name="Riley R."/>
            <person name="Labutti K."/>
            <person name="Andreopoulos B."/>
            <person name="Lipzen A."/>
            <person name="Chen C."/>
            <person name="Yanf M."/>
            <person name="Daum C."/>
            <person name="Ng V."/>
            <person name="Clum A."/>
            <person name="Ohm R."/>
            <person name="Martin F."/>
            <person name="Silar P."/>
            <person name="Natvig D."/>
            <person name="Lalanne C."/>
            <person name="Gautier V."/>
            <person name="Ament-Velasquez S.L."/>
            <person name="Kruys A."/>
            <person name="Hutchinson M.I."/>
            <person name="Powell A.J."/>
            <person name="Barry K."/>
            <person name="Miller A.N."/>
            <person name="Grigoriev I.V."/>
            <person name="Debuchy R."/>
            <person name="Gladieux P."/>
            <person name="Thoren M.H."/>
            <person name="Johannesson H."/>
        </authorList>
    </citation>
    <scope>NUCLEOTIDE SEQUENCE</scope>
    <source>
        <strain evidence="7">CBS 532.94</strain>
    </source>
</reference>
<keyword evidence="8" id="KW-1185">Reference proteome</keyword>
<dbReference type="PROSITE" id="PS00137">
    <property type="entry name" value="SUBTILASE_HIS"/>
    <property type="match status" value="1"/>
</dbReference>
<evidence type="ECO:0000256" key="1">
    <source>
        <dbReference type="ARBA" id="ARBA00011073"/>
    </source>
</evidence>
<dbReference type="EMBL" id="MU860971">
    <property type="protein sequence ID" value="KAK4232724.1"/>
    <property type="molecule type" value="Genomic_DNA"/>
</dbReference>
<dbReference type="InterPro" id="IPR050131">
    <property type="entry name" value="Peptidase_S8_subtilisin-like"/>
</dbReference>
<dbReference type="CDD" id="cd04077">
    <property type="entry name" value="Peptidases_S8_PCSK9_ProteinaseK_like"/>
    <property type="match status" value="1"/>
</dbReference>
<evidence type="ECO:0000313" key="8">
    <source>
        <dbReference type="Proteomes" id="UP001303760"/>
    </source>
</evidence>
<dbReference type="Gene3D" id="3.40.50.200">
    <property type="entry name" value="Peptidase S8/S53 domain"/>
    <property type="match status" value="1"/>
</dbReference>
<reference evidence="7" key="1">
    <citation type="journal article" date="2023" name="Mol. Phylogenet. Evol.">
        <title>Genome-scale phylogeny and comparative genomics of the fungal order Sordariales.</title>
        <authorList>
            <person name="Hensen N."/>
            <person name="Bonometti L."/>
            <person name="Westerberg I."/>
            <person name="Brannstrom I.O."/>
            <person name="Guillou S."/>
            <person name="Cros-Aarteil S."/>
            <person name="Calhoun S."/>
            <person name="Haridas S."/>
            <person name="Kuo A."/>
            <person name="Mondo S."/>
            <person name="Pangilinan J."/>
            <person name="Riley R."/>
            <person name="LaButti K."/>
            <person name="Andreopoulos B."/>
            <person name="Lipzen A."/>
            <person name="Chen C."/>
            <person name="Yan M."/>
            <person name="Daum C."/>
            <person name="Ng V."/>
            <person name="Clum A."/>
            <person name="Steindorff A."/>
            <person name="Ohm R.A."/>
            <person name="Martin F."/>
            <person name="Silar P."/>
            <person name="Natvig D.O."/>
            <person name="Lalanne C."/>
            <person name="Gautier V."/>
            <person name="Ament-Velasquez S.L."/>
            <person name="Kruys A."/>
            <person name="Hutchinson M.I."/>
            <person name="Powell A.J."/>
            <person name="Barry K."/>
            <person name="Miller A.N."/>
            <person name="Grigoriev I.V."/>
            <person name="Debuchy R."/>
            <person name="Gladieux P."/>
            <person name="Hiltunen Thoren M."/>
            <person name="Johannesson H."/>
        </authorList>
    </citation>
    <scope>NUCLEOTIDE SEQUENCE</scope>
    <source>
        <strain evidence="7">CBS 532.94</strain>
    </source>
</reference>
<evidence type="ECO:0000313" key="7">
    <source>
        <dbReference type="EMBL" id="KAK4232724.1"/>
    </source>
</evidence>
<dbReference type="InterPro" id="IPR022398">
    <property type="entry name" value="Peptidase_S8_His-AS"/>
</dbReference>
<dbReference type="FunFam" id="3.40.50.200:FF:000007">
    <property type="entry name" value="Subtilisin-like serine protease"/>
    <property type="match status" value="1"/>
</dbReference>
<name>A0AAN7BZX9_9PEZI</name>
<dbReference type="InterPro" id="IPR023827">
    <property type="entry name" value="Peptidase_S8_Asp-AS"/>
</dbReference>
<dbReference type="Proteomes" id="UP001303760">
    <property type="component" value="Unassembled WGS sequence"/>
</dbReference>
<dbReference type="GO" id="GO:0006508">
    <property type="term" value="P:proteolysis"/>
    <property type="evidence" value="ECO:0007669"/>
    <property type="project" value="UniProtKB-KW"/>
</dbReference>
<dbReference type="PROSITE" id="PS51892">
    <property type="entry name" value="SUBTILASE"/>
    <property type="match status" value="1"/>
</dbReference>
<proteinExistence type="inferred from homology"/>
<dbReference type="InterPro" id="IPR015500">
    <property type="entry name" value="Peptidase_S8_subtilisin-rel"/>
</dbReference>
<keyword evidence="3 5" id="KW-0378">Hydrolase</keyword>
<dbReference type="InterPro" id="IPR036852">
    <property type="entry name" value="Peptidase_S8/S53_dom_sf"/>
</dbReference>
<gene>
    <name evidence="7" type="ORF">C8A03DRAFT_20038</name>
</gene>
<dbReference type="PANTHER" id="PTHR43806">
    <property type="entry name" value="PEPTIDASE S8"/>
    <property type="match status" value="1"/>
</dbReference>
<sequence>MSVEYETVPGQWLVTLRHYATDEMRSNHISLVESKTSDPTRFSVDIQVKFDLPHLFGYAAAFDETTKTELEGLPEVAAIEPLYIYRHCFVQTEAPWGLARTSTRTRLPTTGPYIYNYVDTGEGTTVYVIDTGIKDTHLEFDGRASKGPKFVTSPTPISDDDKSGHGTHVAGTIAGKTYGVAKKAKVVGIKVFNDAPRPGALTSDIIKALEWVLEEYRKTGKSSVVNMSLSGGPSDALDRAVAAVVQGGVTVVVAAGNQSFDAQNQSPAREPLAITVGATDINDAAAPFSNFGKMIDIFAPGVNILSAWIGDDTATRTISGTSMGMHFSSHSGETLKI</sequence>
<evidence type="ECO:0000256" key="3">
    <source>
        <dbReference type="ARBA" id="ARBA00022801"/>
    </source>
</evidence>
<evidence type="ECO:0000256" key="4">
    <source>
        <dbReference type="ARBA" id="ARBA00022825"/>
    </source>
</evidence>
<organism evidence="7 8">
    <name type="scientific">Achaetomium macrosporum</name>
    <dbReference type="NCBI Taxonomy" id="79813"/>
    <lineage>
        <taxon>Eukaryota</taxon>
        <taxon>Fungi</taxon>
        <taxon>Dikarya</taxon>
        <taxon>Ascomycota</taxon>
        <taxon>Pezizomycotina</taxon>
        <taxon>Sordariomycetes</taxon>
        <taxon>Sordariomycetidae</taxon>
        <taxon>Sordariales</taxon>
        <taxon>Chaetomiaceae</taxon>
        <taxon>Achaetomium</taxon>
    </lineage>
</organism>
<dbReference type="PROSITE" id="PS00136">
    <property type="entry name" value="SUBTILASE_ASP"/>
    <property type="match status" value="1"/>
</dbReference>
<comment type="similarity">
    <text evidence="1 5">Belongs to the peptidase S8 family.</text>
</comment>
<evidence type="ECO:0000259" key="6">
    <source>
        <dbReference type="Pfam" id="PF00082"/>
    </source>
</evidence>
<dbReference type="InterPro" id="IPR034193">
    <property type="entry name" value="PCSK9_ProteinaseK-like"/>
</dbReference>